<sequence length="133" mass="14362">SADGQRLALGLHDKTVKVWDAAMGACVQTLEIDRFITHLSFDPMTNSLSTDIGLLNLDLPALPPAIDNPSTDATLRCVRHSGWGISTDGVWIVNDGKGMLWLPTEYRASASDVVGSTVAIRCYSGRVLVMKFS</sequence>
<dbReference type="InterPro" id="IPR001680">
    <property type="entry name" value="WD40_rpt"/>
</dbReference>
<evidence type="ECO:0000313" key="3">
    <source>
        <dbReference type="Proteomes" id="UP000813444"/>
    </source>
</evidence>
<protein>
    <submittedName>
        <fullName evidence="2">Uncharacterized protein</fullName>
    </submittedName>
</protein>
<dbReference type="InterPro" id="IPR011044">
    <property type="entry name" value="Quino_amine_DH_bsu"/>
</dbReference>
<proteinExistence type="predicted"/>
<feature type="non-terminal residue" evidence="2">
    <location>
        <position position="1"/>
    </location>
</feature>
<accession>A0A8K0SP63</accession>
<feature type="repeat" description="WD" evidence="1">
    <location>
        <begin position="1"/>
        <end position="29"/>
    </location>
</feature>
<gene>
    <name evidence="2" type="ORF">B0I35DRAFT_358944</name>
</gene>
<dbReference type="InterPro" id="IPR036322">
    <property type="entry name" value="WD40_repeat_dom_sf"/>
</dbReference>
<keyword evidence="1" id="KW-0853">WD repeat</keyword>
<name>A0A8K0SP63_9HYPO</name>
<evidence type="ECO:0000256" key="1">
    <source>
        <dbReference type="PROSITE-ProRule" id="PRU00221"/>
    </source>
</evidence>
<dbReference type="SUPFAM" id="SSF50978">
    <property type="entry name" value="WD40 repeat-like"/>
    <property type="match status" value="1"/>
</dbReference>
<dbReference type="Gene3D" id="2.130.10.10">
    <property type="entry name" value="YVTN repeat-like/Quinoprotein amine dehydrogenase"/>
    <property type="match status" value="1"/>
</dbReference>
<organism evidence="2 3">
    <name type="scientific">Stachybotrys elegans</name>
    <dbReference type="NCBI Taxonomy" id="80388"/>
    <lineage>
        <taxon>Eukaryota</taxon>
        <taxon>Fungi</taxon>
        <taxon>Dikarya</taxon>
        <taxon>Ascomycota</taxon>
        <taxon>Pezizomycotina</taxon>
        <taxon>Sordariomycetes</taxon>
        <taxon>Hypocreomycetidae</taxon>
        <taxon>Hypocreales</taxon>
        <taxon>Stachybotryaceae</taxon>
        <taxon>Stachybotrys</taxon>
    </lineage>
</organism>
<dbReference type="PROSITE" id="PS50082">
    <property type="entry name" value="WD_REPEATS_2"/>
    <property type="match status" value="1"/>
</dbReference>
<dbReference type="SUPFAM" id="SSF50969">
    <property type="entry name" value="YVTN repeat-like/Quinoprotein amine dehydrogenase"/>
    <property type="match status" value="1"/>
</dbReference>
<keyword evidence="3" id="KW-1185">Reference proteome</keyword>
<evidence type="ECO:0000313" key="2">
    <source>
        <dbReference type="EMBL" id="KAH7309910.1"/>
    </source>
</evidence>
<dbReference type="EMBL" id="JAGPNK010000013">
    <property type="protein sequence ID" value="KAH7309910.1"/>
    <property type="molecule type" value="Genomic_DNA"/>
</dbReference>
<dbReference type="AlphaFoldDB" id="A0A8K0SP63"/>
<comment type="caution">
    <text evidence="2">The sequence shown here is derived from an EMBL/GenBank/DDBJ whole genome shotgun (WGS) entry which is preliminary data.</text>
</comment>
<dbReference type="OrthoDB" id="5101880at2759"/>
<dbReference type="InterPro" id="IPR015943">
    <property type="entry name" value="WD40/YVTN_repeat-like_dom_sf"/>
</dbReference>
<dbReference type="Proteomes" id="UP000813444">
    <property type="component" value="Unassembled WGS sequence"/>
</dbReference>
<reference evidence="2" key="1">
    <citation type="journal article" date="2021" name="Nat. Commun.">
        <title>Genetic determinants of endophytism in the Arabidopsis root mycobiome.</title>
        <authorList>
            <person name="Mesny F."/>
            <person name="Miyauchi S."/>
            <person name="Thiergart T."/>
            <person name="Pickel B."/>
            <person name="Atanasova L."/>
            <person name="Karlsson M."/>
            <person name="Huettel B."/>
            <person name="Barry K.W."/>
            <person name="Haridas S."/>
            <person name="Chen C."/>
            <person name="Bauer D."/>
            <person name="Andreopoulos W."/>
            <person name="Pangilinan J."/>
            <person name="LaButti K."/>
            <person name="Riley R."/>
            <person name="Lipzen A."/>
            <person name="Clum A."/>
            <person name="Drula E."/>
            <person name="Henrissat B."/>
            <person name="Kohler A."/>
            <person name="Grigoriev I.V."/>
            <person name="Martin F.M."/>
            <person name="Hacquard S."/>
        </authorList>
    </citation>
    <scope>NUCLEOTIDE SEQUENCE</scope>
    <source>
        <strain evidence="2">MPI-CAGE-CH-0235</strain>
    </source>
</reference>